<dbReference type="Pfam" id="PF13630">
    <property type="entry name" value="SdpI"/>
    <property type="match status" value="1"/>
</dbReference>
<dbReference type="KEGG" id="clia:C3E79_02935"/>
<reference evidence="2" key="1">
    <citation type="submission" date="2018-01" db="EMBL/GenBank/DDBJ databases">
        <authorList>
            <person name="Li J."/>
        </authorList>
    </citation>
    <scope>NUCLEOTIDE SEQUENCE [LARGE SCALE GENOMIC DNA]</scope>
    <source>
        <strain evidence="2">2184</strain>
    </source>
</reference>
<dbReference type="InterPro" id="IPR025962">
    <property type="entry name" value="SdpI/YhfL"/>
</dbReference>
<sequence length="159" mass="16958">MAWSGAPPNIRLAECWAPPQHSLSFHTVKERGNLVFGYVFLVVGALLLSLLSSGMVSATNRGSLERIEAIGIRTRATLSSDAAWNEGHKAAIPYLNAASITGFVGALFSVLALIFFKPDGNTVTGSLYALPVATLVVQIITLLWSASKANQRAKLSMTK</sequence>
<name>A0A2S0WCS7_9CORY</name>
<accession>A0A2S0WCS7</accession>
<dbReference type="EMBL" id="CP026948">
    <property type="protein sequence ID" value="AWB83571.1"/>
    <property type="molecule type" value="Genomic_DNA"/>
</dbReference>
<gene>
    <name evidence="1" type="ORF">C3E79_02935</name>
</gene>
<organism evidence="1 2">
    <name type="scientific">Corynebacterium liangguodongii</name>
    <dbReference type="NCBI Taxonomy" id="2079535"/>
    <lineage>
        <taxon>Bacteria</taxon>
        <taxon>Bacillati</taxon>
        <taxon>Actinomycetota</taxon>
        <taxon>Actinomycetes</taxon>
        <taxon>Mycobacteriales</taxon>
        <taxon>Corynebacteriaceae</taxon>
        <taxon>Corynebacterium</taxon>
    </lineage>
</organism>
<dbReference type="RefSeq" id="WP_108403561.1">
    <property type="nucleotide sequence ID" value="NZ_QEEY01000001.1"/>
</dbReference>
<keyword evidence="2" id="KW-1185">Reference proteome</keyword>
<dbReference type="Proteomes" id="UP000244754">
    <property type="component" value="Chromosome"/>
</dbReference>
<protein>
    <submittedName>
        <fullName evidence="1">Uncharacterized protein</fullName>
    </submittedName>
</protein>
<dbReference type="AlphaFoldDB" id="A0A2S0WCS7"/>
<evidence type="ECO:0000313" key="2">
    <source>
        <dbReference type="Proteomes" id="UP000244754"/>
    </source>
</evidence>
<proteinExistence type="predicted"/>
<evidence type="ECO:0000313" key="1">
    <source>
        <dbReference type="EMBL" id="AWB83571.1"/>
    </source>
</evidence>